<dbReference type="RefSeq" id="WP_244725223.1">
    <property type="nucleotide sequence ID" value="NZ_JALIRP010000004.1"/>
</dbReference>
<keyword evidence="2" id="KW-1133">Transmembrane helix</keyword>
<organism evidence="3 4">
    <name type="scientific">Paenibacillus mangrovi</name>
    <dbReference type="NCBI Taxonomy" id="2931978"/>
    <lineage>
        <taxon>Bacteria</taxon>
        <taxon>Bacillati</taxon>
        <taxon>Bacillota</taxon>
        <taxon>Bacilli</taxon>
        <taxon>Bacillales</taxon>
        <taxon>Paenibacillaceae</taxon>
        <taxon>Paenibacillus</taxon>
    </lineage>
</organism>
<name>A0A9X2B676_9BACL</name>
<evidence type="ECO:0000313" key="3">
    <source>
        <dbReference type="EMBL" id="MCJ8012423.1"/>
    </source>
</evidence>
<evidence type="ECO:0000313" key="4">
    <source>
        <dbReference type="Proteomes" id="UP001139347"/>
    </source>
</evidence>
<proteinExistence type="predicted"/>
<feature type="transmembrane region" description="Helical" evidence="2">
    <location>
        <begin position="6"/>
        <end position="27"/>
    </location>
</feature>
<dbReference type="Pfam" id="PF13131">
    <property type="entry name" value="DUF3951"/>
    <property type="match status" value="1"/>
</dbReference>
<dbReference type="EMBL" id="JALIRP010000004">
    <property type="protein sequence ID" value="MCJ8012423.1"/>
    <property type="molecule type" value="Genomic_DNA"/>
</dbReference>
<feature type="region of interest" description="Disordered" evidence="1">
    <location>
        <begin position="51"/>
        <end position="71"/>
    </location>
</feature>
<dbReference type="InterPro" id="IPR025028">
    <property type="entry name" value="DUF3951"/>
</dbReference>
<gene>
    <name evidence="3" type="ORF">MUG84_11835</name>
</gene>
<accession>A0A9X2B676</accession>
<protein>
    <submittedName>
        <fullName evidence="3">DUF3951 domain-containing protein</fullName>
    </submittedName>
</protein>
<keyword evidence="2" id="KW-0472">Membrane</keyword>
<feature type="compositionally biased region" description="Acidic residues" evidence="1">
    <location>
        <begin position="55"/>
        <end position="64"/>
    </location>
</feature>
<comment type="caution">
    <text evidence="3">The sequence shown here is derived from an EMBL/GenBank/DDBJ whole genome shotgun (WGS) entry which is preliminary data.</text>
</comment>
<evidence type="ECO:0000256" key="1">
    <source>
        <dbReference type="SAM" id="MobiDB-lite"/>
    </source>
</evidence>
<dbReference type="Proteomes" id="UP001139347">
    <property type="component" value="Unassembled WGS sequence"/>
</dbReference>
<keyword evidence="2" id="KW-0812">Transmembrane</keyword>
<keyword evidence="4" id="KW-1185">Reference proteome</keyword>
<evidence type="ECO:0000256" key="2">
    <source>
        <dbReference type="SAM" id="Phobius"/>
    </source>
</evidence>
<sequence>MNAILFLMFSFTVILIALIGIIAFKIVKKKQLPDCYYTPFDYITGQTTVEFHEEKEEEEEENGQGDDKDKNLKKLYAALK</sequence>
<reference evidence="3" key="1">
    <citation type="submission" date="2022-04" db="EMBL/GenBank/DDBJ databases">
        <title>Paenibacillus mangrovi sp. nov., a novel endophytic bacterium isolated from bark of Kandelia candel.</title>
        <authorList>
            <person name="Tuo L."/>
        </authorList>
    </citation>
    <scope>NUCLEOTIDE SEQUENCE</scope>
    <source>
        <strain evidence="3">KQZ6P-2</strain>
    </source>
</reference>
<dbReference type="AlphaFoldDB" id="A0A9X2B676"/>